<dbReference type="Pfam" id="PF09335">
    <property type="entry name" value="VTT_dom"/>
    <property type="match status" value="1"/>
</dbReference>
<keyword evidence="5 7" id="KW-1133">Transmembrane helix</keyword>
<gene>
    <name evidence="9" type="ORF">AVDCRST_MAG22-618</name>
</gene>
<reference evidence="9" key="1">
    <citation type="submission" date="2020-02" db="EMBL/GenBank/DDBJ databases">
        <authorList>
            <person name="Meier V. D."/>
        </authorList>
    </citation>
    <scope>NUCLEOTIDE SEQUENCE</scope>
    <source>
        <strain evidence="9">AVDCRST_MAG22</strain>
    </source>
</reference>
<accession>A0A6J4NMS7</accession>
<keyword evidence="4 7" id="KW-0812">Transmembrane</keyword>
<dbReference type="AlphaFoldDB" id="A0A6J4NMS7"/>
<feature type="transmembrane region" description="Helical" evidence="7">
    <location>
        <begin position="55"/>
        <end position="79"/>
    </location>
</feature>
<feature type="domain" description="VTT" evidence="8">
    <location>
        <begin position="37"/>
        <end position="168"/>
    </location>
</feature>
<protein>
    <recommendedName>
        <fullName evidence="8">VTT domain-containing protein</fullName>
    </recommendedName>
</protein>
<dbReference type="GO" id="GO:0005886">
    <property type="term" value="C:plasma membrane"/>
    <property type="evidence" value="ECO:0007669"/>
    <property type="project" value="UniProtKB-SubCell"/>
</dbReference>
<dbReference type="InterPro" id="IPR051311">
    <property type="entry name" value="DedA_domain"/>
</dbReference>
<comment type="similarity">
    <text evidence="2">Belongs to the DedA family.</text>
</comment>
<evidence type="ECO:0000313" key="9">
    <source>
        <dbReference type="EMBL" id="CAA9392319.1"/>
    </source>
</evidence>
<evidence type="ECO:0000259" key="8">
    <source>
        <dbReference type="Pfam" id="PF09335"/>
    </source>
</evidence>
<name>A0A6J4NMS7_9ACTN</name>
<evidence type="ECO:0000256" key="2">
    <source>
        <dbReference type="ARBA" id="ARBA00010792"/>
    </source>
</evidence>
<feature type="transmembrane region" description="Helical" evidence="7">
    <location>
        <begin position="148"/>
        <end position="168"/>
    </location>
</feature>
<evidence type="ECO:0000256" key="4">
    <source>
        <dbReference type="ARBA" id="ARBA00022692"/>
    </source>
</evidence>
<organism evidence="9">
    <name type="scientific">uncultured Rubrobacteraceae bacterium</name>
    <dbReference type="NCBI Taxonomy" id="349277"/>
    <lineage>
        <taxon>Bacteria</taxon>
        <taxon>Bacillati</taxon>
        <taxon>Actinomycetota</taxon>
        <taxon>Rubrobacteria</taxon>
        <taxon>Rubrobacterales</taxon>
        <taxon>Rubrobacteraceae</taxon>
        <taxon>environmental samples</taxon>
    </lineage>
</organism>
<evidence type="ECO:0000256" key="7">
    <source>
        <dbReference type="SAM" id="Phobius"/>
    </source>
</evidence>
<evidence type="ECO:0000256" key="1">
    <source>
        <dbReference type="ARBA" id="ARBA00004651"/>
    </source>
</evidence>
<sequence>MGSLLAELARWVVDVVHSFGYVGVFVVVLLGSLYLPVPTELTLPLFGFLVGQGRLTFVPVVLTATAARVGAAMVFYALGLRIGERRLRRLISRAERTKLVYGSDLERASAAFQRHGGKAILIGHLIPGVGPLISIPAGLKRMPFRARFLGYTLLGSTLWTGTLVGLGWTLGRRWRVVEVYASFLALAVVVLLALGALWFLWRRWRAR</sequence>
<feature type="transmembrane region" description="Helical" evidence="7">
    <location>
        <begin position="180"/>
        <end position="201"/>
    </location>
</feature>
<evidence type="ECO:0000256" key="5">
    <source>
        <dbReference type="ARBA" id="ARBA00022989"/>
    </source>
</evidence>
<dbReference type="PANTHER" id="PTHR42709:SF6">
    <property type="entry name" value="UNDECAPRENYL PHOSPHATE TRANSPORTER A"/>
    <property type="match status" value="1"/>
</dbReference>
<comment type="subcellular location">
    <subcellularLocation>
        <location evidence="1">Cell membrane</location>
        <topology evidence="1">Multi-pass membrane protein</topology>
    </subcellularLocation>
</comment>
<dbReference type="EMBL" id="CADCUV010000033">
    <property type="protein sequence ID" value="CAA9392319.1"/>
    <property type="molecule type" value="Genomic_DNA"/>
</dbReference>
<evidence type="ECO:0000256" key="3">
    <source>
        <dbReference type="ARBA" id="ARBA00022475"/>
    </source>
</evidence>
<keyword evidence="3" id="KW-1003">Cell membrane</keyword>
<keyword evidence="6 7" id="KW-0472">Membrane</keyword>
<dbReference type="InterPro" id="IPR032816">
    <property type="entry name" value="VTT_dom"/>
</dbReference>
<proteinExistence type="inferred from homology"/>
<dbReference type="PANTHER" id="PTHR42709">
    <property type="entry name" value="ALKALINE PHOSPHATASE LIKE PROTEIN"/>
    <property type="match status" value="1"/>
</dbReference>
<evidence type="ECO:0000256" key="6">
    <source>
        <dbReference type="ARBA" id="ARBA00023136"/>
    </source>
</evidence>
<feature type="transmembrane region" description="Helical" evidence="7">
    <location>
        <begin position="12"/>
        <end position="35"/>
    </location>
</feature>